<dbReference type="OrthoDB" id="270946at2759"/>
<comment type="caution">
    <text evidence="2">The sequence shown here is derived from an EMBL/GenBank/DDBJ whole genome shotgun (WGS) entry which is preliminary data.</text>
</comment>
<protein>
    <submittedName>
        <fullName evidence="2">Uncharacterized protein</fullName>
    </submittedName>
</protein>
<dbReference type="EMBL" id="LJSK01000001">
    <property type="protein sequence ID" value="KPI90800.1"/>
    <property type="molecule type" value="Genomic_DNA"/>
</dbReference>
<organism evidence="2 3">
    <name type="scientific">Leptomonas seymouri</name>
    <dbReference type="NCBI Taxonomy" id="5684"/>
    <lineage>
        <taxon>Eukaryota</taxon>
        <taxon>Discoba</taxon>
        <taxon>Euglenozoa</taxon>
        <taxon>Kinetoplastea</taxon>
        <taxon>Metakinetoplastina</taxon>
        <taxon>Trypanosomatida</taxon>
        <taxon>Trypanosomatidae</taxon>
        <taxon>Leishmaniinae</taxon>
        <taxon>Leptomonas</taxon>
    </lineage>
</organism>
<name>A0A0N1IMW3_LEPSE</name>
<proteinExistence type="predicted"/>
<evidence type="ECO:0000256" key="1">
    <source>
        <dbReference type="SAM" id="MobiDB-lite"/>
    </source>
</evidence>
<dbReference type="AlphaFoldDB" id="A0A0N1IMW3"/>
<dbReference type="VEuPathDB" id="TriTrypDB:Lsey_0001_0330"/>
<sequence>MFEEVDFDDMSAMEANTTLSTPRDTATPYTTLPPAGGGVVQFHKPGDEGFSVVAGACDDADARHDAHFMSGDAWMSKDCHCIQCETIRVMSRFSELHNDPKLSPVIVLMDLDNFGFNQFKSIPPHQDVELLDNVVVWAFFGSCFTRHHRVWPNAQTVCEPLPSRAVALQDTAKRSVWQLLVERGQLFFTPCGGQKQAADSVMHRVIQALHGVDTIFLTGDAKLISEIYRSRRLRGMKSRRSHEDELTDRLTVINVTDLDKRFVPVWRALTQRLRICLRDSGSSSSDDSEEGRLRSCCA</sequence>
<gene>
    <name evidence="2" type="ORF">ABL78_0033</name>
</gene>
<feature type="region of interest" description="Disordered" evidence="1">
    <location>
        <begin position="279"/>
        <end position="298"/>
    </location>
</feature>
<evidence type="ECO:0000313" key="3">
    <source>
        <dbReference type="Proteomes" id="UP000038009"/>
    </source>
</evidence>
<evidence type="ECO:0000313" key="2">
    <source>
        <dbReference type="EMBL" id="KPI90800.1"/>
    </source>
</evidence>
<accession>A0A0N1IMW3</accession>
<keyword evidence="3" id="KW-1185">Reference proteome</keyword>
<dbReference type="Proteomes" id="UP000038009">
    <property type="component" value="Unassembled WGS sequence"/>
</dbReference>
<dbReference type="OMA" id="FFGSCFT"/>
<reference evidence="2 3" key="1">
    <citation type="journal article" date="2015" name="PLoS Pathog.">
        <title>Leptomonas seymouri: Adaptations to the Dixenous Life Cycle Analyzed by Genome Sequencing, Transcriptome Profiling and Co-infection with Leishmania donovani.</title>
        <authorList>
            <person name="Kraeva N."/>
            <person name="Butenko A."/>
            <person name="Hlavacova J."/>
            <person name="Kostygov A."/>
            <person name="Myskova J."/>
            <person name="Grybchuk D."/>
            <person name="Lestinova T."/>
            <person name="Votypka J."/>
            <person name="Volf P."/>
            <person name="Opperdoes F."/>
            <person name="Flegontov P."/>
            <person name="Lukes J."/>
            <person name="Yurchenko V."/>
        </authorList>
    </citation>
    <scope>NUCLEOTIDE SEQUENCE [LARGE SCALE GENOMIC DNA]</scope>
    <source>
        <strain evidence="2 3">ATCC 30220</strain>
    </source>
</reference>